<accession>A0AAE3QZ25</accession>
<dbReference type="RefSeq" id="WP_313989398.1">
    <property type="nucleotide sequence ID" value="NZ_JASJOS010000027.1"/>
</dbReference>
<reference evidence="2" key="1">
    <citation type="submission" date="2023-05" db="EMBL/GenBank/DDBJ databases">
        <authorList>
            <person name="Zhang X."/>
        </authorList>
    </citation>
    <scope>NUCLEOTIDE SEQUENCE</scope>
    <source>
        <strain evidence="2">YF14B1</strain>
    </source>
</reference>
<dbReference type="Proteomes" id="UP001241110">
    <property type="component" value="Unassembled WGS sequence"/>
</dbReference>
<dbReference type="CDD" id="cd06661">
    <property type="entry name" value="GGCT_like"/>
    <property type="match status" value="1"/>
</dbReference>
<organism evidence="2 3">
    <name type="scientific">Xanthocytophaga flava</name>
    <dbReference type="NCBI Taxonomy" id="3048013"/>
    <lineage>
        <taxon>Bacteria</taxon>
        <taxon>Pseudomonadati</taxon>
        <taxon>Bacteroidota</taxon>
        <taxon>Cytophagia</taxon>
        <taxon>Cytophagales</taxon>
        <taxon>Rhodocytophagaceae</taxon>
        <taxon>Xanthocytophaga</taxon>
    </lineage>
</organism>
<dbReference type="EMBL" id="JASJOS010000027">
    <property type="protein sequence ID" value="MDJ1486058.1"/>
    <property type="molecule type" value="Genomic_DNA"/>
</dbReference>
<name>A0AAE3QZ25_9BACT</name>
<dbReference type="InterPro" id="IPR036568">
    <property type="entry name" value="GGCT-like_sf"/>
</dbReference>
<dbReference type="AlphaFoldDB" id="A0AAE3QZ25"/>
<dbReference type="Gene3D" id="3.10.490.10">
    <property type="entry name" value="Gamma-glutamyl cyclotransferase-like"/>
    <property type="match status" value="1"/>
</dbReference>
<evidence type="ECO:0000313" key="2">
    <source>
        <dbReference type="EMBL" id="MDJ1486058.1"/>
    </source>
</evidence>
<sequence>MKSDKLINELNKKKNIQTVSTETLDSLDLTEVERNFIKTYRPEKSLIVYGTLAPDKPNHHVVQHIQGRWQKGTIRGKLYNEGWGAVQGYPGFKHVGIEEQQEINVYVLSSDELVKNWAALDEFEGEEYRRLLAQFELETGETGVGFIYAINEKK</sequence>
<feature type="domain" description="Gamma-glutamylcyclotransferase AIG2-like" evidence="1">
    <location>
        <begin position="46"/>
        <end position="152"/>
    </location>
</feature>
<dbReference type="InterPro" id="IPR009288">
    <property type="entry name" value="AIG2-like_dom"/>
</dbReference>
<dbReference type="Pfam" id="PF06094">
    <property type="entry name" value="GGACT"/>
    <property type="match status" value="1"/>
</dbReference>
<gene>
    <name evidence="2" type="ORF">QNI16_36590</name>
</gene>
<protein>
    <submittedName>
        <fullName evidence="2">Gamma-glutamylcyclotransferase</fullName>
    </submittedName>
</protein>
<proteinExistence type="predicted"/>
<dbReference type="SUPFAM" id="SSF110857">
    <property type="entry name" value="Gamma-glutamyl cyclotransferase-like"/>
    <property type="match status" value="1"/>
</dbReference>
<evidence type="ECO:0000313" key="3">
    <source>
        <dbReference type="Proteomes" id="UP001241110"/>
    </source>
</evidence>
<evidence type="ECO:0000259" key="1">
    <source>
        <dbReference type="Pfam" id="PF06094"/>
    </source>
</evidence>
<comment type="caution">
    <text evidence="2">The sequence shown here is derived from an EMBL/GenBank/DDBJ whole genome shotgun (WGS) entry which is preliminary data.</text>
</comment>
<dbReference type="InterPro" id="IPR013024">
    <property type="entry name" value="GGCT-like"/>
</dbReference>